<dbReference type="GO" id="GO:0033202">
    <property type="term" value="C:DNA helicase complex"/>
    <property type="evidence" value="ECO:0007669"/>
    <property type="project" value="TreeGrafter"/>
</dbReference>
<dbReference type="Pfam" id="PF13361">
    <property type="entry name" value="UvrD_C"/>
    <property type="match status" value="1"/>
</dbReference>
<dbReference type="Pfam" id="PF00580">
    <property type="entry name" value="UvrD-helicase"/>
    <property type="match status" value="1"/>
</dbReference>
<evidence type="ECO:0000313" key="20">
    <source>
        <dbReference type="EMBL" id="CAB4848001.1"/>
    </source>
</evidence>
<dbReference type="InterPro" id="IPR014017">
    <property type="entry name" value="DNA_helicase_UvrD-like_C"/>
</dbReference>
<dbReference type="PROSITE" id="PS51217">
    <property type="entry name" value="UVRD_HELICASE_CTER"/>
    <property type="match status" value="1"/>
</dbReference>
<keyword evidence="9" id="KW-0238">DNA-binding</keyword>
<evidence type="ECO:0000256" key="13">
    <source>
        <dbReference type="ARBA" id="ARBA00034808"/>
    </source>
</evidence>
<sequence>MTRLILDQTPASPYQPPALDADQIRVVNHKHGAMRVLAGPGTGKTTTLVAAMAARLMGPDALSADQVLGLTFGRRAAIDWRDQVTAAVGGGVVPLVSTFHSFCYSLVRQFQSDEAYVSATRLLSGPEQQVRARQLFADAISDQRLSWPEELMPAVGTRGLAEEIRAVMSRTRSHIMDPEDLITLGRSTGRATWSSIGVFMNEYLDVLDAEGVLDYSELIHRAVLLSHRPDVQEYLHKTFKAIYVDEYQDTDPGQVALLKAMVNADSALVIVGDVDQAIYGFRGADESGIRNFESEFETVFGQPATNVVLSTCRRFGSDLRAAASAVIGDRVPAGFNPKDIEVHRNPKCDAKLSGEISIQTFDSPGAEAAHIADVIARAHATSELNWSDFAVIVRSAVVSIPTIYRAFVAAGIPVEVAADEIPLHQDPAVSPLVTALRVIDNPRYATAEVVADLLSGPLAKVDPVDLRRFGSYLRAADRSIERAPRPAMVLIANSLMDPKLLLDVPPGRHDTVVSAIKLLGTVLQAARDQMSNGASPHEVLWSVWQGTSWPAKLQEQALGFGPSSTRAHRDLDAICSLFDLANRFVARGRGKDLTNFLDEIEAQEIPAEALAENDVRNDSVRLLTAHRAKGLQWKFVVVAGAQEELWPDLRQHQTLLQSDRIGPGVELMPLTMRELLAQERRLFYVAITRAMQTLLITATDTSIRDDGVSPTRFIADITTKLSTLAPAHNFGRPKRPLSSEGLIAHLRRTVADVDSPQALRLAAANQLAHMATNFGSLFAHANPQQWWGALEPTENSRPINPQVAISASGITAIEHCPAQWFLERKLNAISQSATPMVFGNALHTIAQGLSAGDIPSDITAIDEQLDRLWSGMGYEATWESTRERQAAHDASVRLLSWLLAHNVNASVTESELTFQTKVNVVQPDGTEREVSVAIKGRADRIEFTQDGVMVFDFKTSKESKKRADLQKDVQLALYTYLLEHGNYTQNDEIQKRDTNQNVQGAALIQLRVSEKDNPDAALVQQVTPESHDENSQTSLTQRIGQAALVVLDESYEAKYEEQKCKLCKVRMLCPAAPEGKQVLS</sequence>
<evidence type="ECO:0000259" key="15">
    <source>
        <dbReference type="PROSITE" id="PS51198"/>
    </source>
</evidence>
<keyword evidence="8" id="KW-0067">ATP-binding</keyword>
<feature type="domain" description="UvrD-like helicase C-terminal" evidence="16">
    <location>
        <begin position="325"/>
        <end position="630"/>
    </location>
</feature>
<evidence type="ECO:0000256" key="5">
    <source>
        <dbReference type="ARBA" id="ARBA00022801"/>
    </source>
</evidence>
<evidence type="ECO:0000256" key="2">
    <source>
        <dbReference type="ARBA" id="ARBA00022722"/>
    </source>
</evidence>
<comment type="catalytic activity">
    <reaction evidence="12">
        <text>Couples ATP hydrolysis with the unwinding of duplex DNA by translocating in the 3'-5' direction.</text>
        <dbReference type="EC" id="5.6.2.4"/>
    </reaction>
</comment>
<dbReference type="GO" id="GO:0004527">
    <property type="term" value="F:exonuclease activity"/>
    <property type="evidence" value="ECO:0007669"/>
    <property type="project" value="UniProtKB-KW"/>
</dbReference>
<organism evidence="19">
    <name type="scientific">freshwater metagenome</name>
    <dbReference type="NCBI Taxonomy" id="449393"/>
    <lineage>
        <taxon>unclassified sequences</taxon>
        <taxon>metagenomes</taxon>
        <taxon>ecological metagenomes</taxon>
    </lineage>
</organism>
<dbReference type="PANTHER" id="PTHR11070:SF59">
    <property type="entry name" value="DNA 3'-5' HELICASE"/>
    <property type="match status" value="1"/>
</dbReference>
<dbReference type="InterPro" id="IPR013986">
    <property type="entry name" value="DExx_box_DNA_helicase_dom_sf"/>
</dbReference>
<keyword evidence="5" id="KW-0378">Hydrolase</keyword>
<evidence type="ECO:0000256" key="4">
    <source>
        <dbReference type="ARBA" id="ARBA00022763"/>
    </source>
</evidence>
<evidence type="ECO:0000313" key="19">
    <source>
        <dbReference type="EMBL" id="CAB4796365.1"/>
    </source>
</evidence>
<evidence type="ECO:0000256" key="1">
    <source>
        <dbReference type="ARBA" id="ARBA00009922"/>
    </source>
</evidence>
<dbReference type="GO" id="GO:0005524">
    <property type="term" value="F:ATP binding"/>
    <property type="evidence" value="ECO:0007669"/>
    <property type="project" value="UniProtKB-KW"/>
</dbReference>
<evidence type="ECO:0000256" key="12">
    <source>
        <dbReference type="ARBA" id="ARBA00034617"/>
    </source>
</evidence>
<dbReference type="InterPro" id="IPR027417">
    <property type="entry name" value="P-loop_NTPase"/>
</dbReference>
<dbReference type="InterPro" id="IPR014016">
    <property type="entry name" value="UvrD-like_ATP-bd"/>
</dbReference>
<evidence type="ECO:0000256" key="14">
    <source>
        <dbReference type="ARBA" id="ARBA00048988"/>
    </source>
</evidence>
<protein>
    <recommendedName>
        <fullName evidence="13">DNA 3'-5' helicase</fullName>
        <ecNumber evidence="13">5.6.2.4</ecNumber>
    </recommendedName>
</protein>
<dbReference type="EMBL" id="CAFBIX010000023">
    <property type="protein sequence ID" value="CAB4848001.1"/>
    <property type="molecule type" value="Genomic_DNA"/>
</dbReference>
<dbReference type="SUPFAM" id="SSF52980">
    <property type="entry name" value="Restriction endonuclease-like"/>
    <property type="match status" value="1"/>
</dbReference>
<name>A0A6J6XJP3_9ZZZZ</name>
<dbReference type="InterPro" id="IPR000212">
    <property type="entry name" value="DNA_helicase_UvrD/REP"/>
</dbReference>
<dbReference type="GO" id="GO:0000725">
    <property type="term" value="P:recombinational repair"/>
    <property type="evidence" value="ECO:0007669"/>
    <property type="project" value="TreeGrafter"/>
</dbReference>
<gene>
    <name evidence="19" type="ORF">UFOPK3037_00316</name>
    <name evidence="20" type="ORF">UFOPK3278_00710</name>
    <name evidence="18" type="ORF">UFOPK3406_00892</name>
    <name evidence="17" type="ORF">UFOPK3925_00064</name>
    <name evidence="21" type="ORF">UFOPK4097_01222</name>
</gene>
<dbReference type="GO" id="GO:0043138">
    <property type="term" value="F:3'-5' DNA helicase activity"/>
    <property type="evidence" value="ECO:0007669"/>
    <property type="project" value="UniProtKB-EC"/>
</dbReference>
<keyword evidence="10" id="KW-0234">DNA repair</keyword>
<dbReference type="PROSITE" id="PS51198">
    <property type="entry name" value="UVRD_HELICASE_ATP_BIND"/>
    <property type="match status" value="1"/>
</dbReference>
<dbReference type="Gene3D" id="1.10.486.10">
    <property type="entry name" value="PCRA, domain 4"/>
    <property type="match status" value="1"/>
</dbReference>
<dbReference type="AlphaFoldDB" id="A0A6J6XJP3"/>
<evidence type="ECO:0000256" key="7">
    <source>
        <dbReference type="ARBA" id="ARBA00022839"/>
    </source>
</evidence>
<keyword evidence="6" id="KW-0347">Helicase</keyword>
<evidence type="ECO:0000259" key="16">
    <source>
        <dbReference type="PROSITE" id="PS51217"/>
    </source>
</evidence>
<keyword evidence="2" id="KW-0540">Nuclease</keyword>
<evidence type="ECO:0000256" key="10">
    <source>
        <dbReference type="ARBA" id="ARBA00023204"/>
    </source>
</evidence>
<dbReference type="Gene3D" id="1.10.10.160">
    <property type="match status" value="1"/>
</dbReference>
<evidence type="ECO:0000313" key="18">
    <source>
        <dbReference type="EMBL" id="CAB4339740.1"/>
    </source>
</evidence>
<dbReference type="EMBL" id="CAFAAO010000003">
    <property type="protein sequence ID" value="CAB4796365.1"/>
    <property type="molecule type" value="Genomic_DNA"/>
</dbReference>
<evidence type="ECO:0000313" key="21">
    <source>
        <dbReference type="EMBL" id="CAB5025822.1"/>
    </source>
</evidence>
<dbReference type="Gene3D" id="3.90.320.10">
    <property type="match status" value="1"/>
</dbReference>
<dbReference type="Pfam" id="PF12705">
    <property type="entry name" value="PDDEXK_1"/>
    <property type="match status" value="1"/>
</dbReference>
<comment type="catalytic activity">
    <reaction evidence="14">
        <text>ATP + H2O = ADP + phosphate + H(+)</text>
        <dbReference type="Rhea" id="RHEA:13065"/>
        <dbReference type="ChEBI" id="CHEBI:15377"/>
        <dbReference type="ChEBI" id="CHEBI:15378"/>
        <dbReference type="ChEBI" id="CHEBI:30616"/>
        <dbReference type="ChEBI" id="CHEBI:43474"/>
        <dbReference type="ChEBI" id="CHEBI:456216"/>
        <dbReference type="EC" id="5.6.2.4"/>
    </reaction>
</comment>
<dbReference type="EMBL" id="CAESAI010000019">
    <property type="protein sequence ID" value="CAB4339740.1"/>
    <property type="molecule type" value="Genomic_DNA"/>
</dbReference>
<keyword evidence="7" id="KW-0269">Exonuclease</keyword>
<dbReference type="SUPFAM" id="SSF52540">
    <property type="entry name" value="P-loop containing nucleoside triphosphate hydrolases"/>
    <property type="match status" value="1"/>
</dbReference>
<dbReference type="GO" id="GO:0003677">
    <property type="term" value="F:DNA binding"/>
    <property type="evidence" value="ECO:0007669"/>
    <property type="project" value="UniProtKB-KW"/>
</dbReference>
<proteinExistence type="inferred from homology"/>
<evidence type="ECO:0000256" key="9">
    <source>
        <dbReference type="ARBA" id="ARBA00023125"/>
    </source>
</evidence>
<evidence type="ECO:0000313" key="17">
    <source>
        <dbReference type="EMBL" id="CAB4329863.1"/>
    </source>
</evidence>
<dbReference type="InterPro" id="IPR011604">
    <property type="entry name" value="PDDEXK-like_dom_sf"/>
</dbReference>
<reference evidence="19" key="1">
    <citation type="submission" date="2020-05" db="EMBL/GenBank/DDBJ databases">
        <authorList>
            <person name="Chiriac C."/>
            <person name="Salcher M."/>
            <person name="Ghai R."/>
            <person name="Kavagutti S V."/>
        </authorList>
    </citation>
    <scope>NUCLEOTIDE SEQUENCE</scope>
</reference>
<dbReference type="Gene3D" id="3.40.50.300">
    <property type="entry name" value="P-loop containing nucleotide triphosphate hydrolases"/>
    <property type="match status" value="2"/>
</dbReference>
<dbReference type="GO" id="GO:0005829">
    <property type="term" value="C:cytosol"/>
    <property type="evidence" value="ECO:0007669"/>
    <property type="project" value="TreeGrafter"/>
</dbReference>
<evidence type="ECO:0000256" key="11">
    <source>
        <dbReference type="ARBA" id="ARBA00023235"/>
    </source>
</evidence>
<keyword evidence="3" id="KW-0547">Nucleotide-binding</keyword>
<keyword evidence="4" id="KW-0227">DNA damage</keyword>
<dbReference type="InterPro" id="IPR011335">
    <property type="entry name" value="Restrct_endonuc-II-like"/>
</dbReference>
<dbReference type="EC" id="5.6.2.4" evidence="13"/>
<dbReference type="InterPro" id="IPR038726">
    <property type="entry name" value="PDDEXK_AddAB-type"/>
</dbReference>
<evidence type="ECO:0000256" key="8">
    <source>
        <dbReference type="ARBA" id="ARBA00022840"/>
    </source>
</evidence>
<comment type="similarity">
    <text evidence="1">Belongs to the helicase family. UvrD subfamily.</text>
</comment>
<accession>A0A6J6XJP3</accession>
<dbReference type="CDD" id="cd17932">
    <property type="entry name" value="DEXQc_UvrD"/>
    <property type="match status" value="1"/>
</dbReference>
<evidence type="ECO:0000256" key="3">
    <source>
        <dbReference type="ARBA" id="ARBA00022741"/>
    </source>
</evidence>
<evidence type="ECO:0000256" key="6">
    <source>
        <dbReference type="ARBA" id="ARBA00022806"/>
    </source>
</evidence>
<dbReference type="EMBL" id="CAFBPK010000022">
    <property type="protein sequence ID" value="CAB5025822.1"/>
    <property type="molecule type" value="Genomic_DNA"/>
</dbReference>
<keyword evidence="11" id="KW-0413">Isomerase</keyword>
<dbReference type="PANTHER" id="PTHR11070">
    <property type="entry name" value="UVRD / RECB / PCRA DNA HELICASE FAMILY MEMBER"/>
    <property type="match status" value="1"/>
</dbReference>
<dbReference type="EMBL" id="CAESAD010000001">
    <property type="protein sequence ID" value="CAB4329863.1"/>
    <property type="molecule type" value="Genomic_DNA"/>
</dbReference>
<feature type="domain" description="UvrD-like helicase ATP-binding" evidence="15">
    <location>
        <begin position="17"/>
        <end position="316"/>
    </location>
</feature>